<keyword evidence="3 7" id="KW-0812">Transmembrane</keyword>
<dbReference type="InterPro" id="IPR011922">
    <property type="entry name" value="Cell_div_FtsL"/>
</dbReference>
<feature type="region of interest" description="Disordered" evidence="9">
    <location>
        <begin position="95"/>
        <end position="120"/>
    </location>
</feature>
<dbReference type="GO" id="GO:0043093">
    <property type="term" value="P:FtsZ-dependent cytokinesis"/>
    <property type="evidence" value="ECO:0007669"/>
    <property type="project" value="UniProtKB-UniRule"/>
</dbReference>
<dbReference type="GO" id="GO:0005886">
    <property type="term" value="C:plasma membrane"/>
    <property type="evidence" value="ECO:0007669"/>
    <property type="project" value="UniProtKB-SubCell"/>
</dbReference>
<feature type="region of interest" description="Disordered" evidence="9">
    <location>
        <begin position="1"/>
        <end position="30"/>
    </location>
</feature>
<keyword evidence="5 7" id="KW-0472">Membrane</keyword>
<evidence type="ECO:0000256" key="3">
    <source>
        <dbReference type="ARBA" id="ARBA00022692"/>
    </source>
</evidence>
<organism evidence="10 11">
    <name type="scientific">Cytobacillus kochii</name>
    <dbReference type="NCBI Taxonomy" id="859143"/>
    <lineage>
        <taxon>Bacteria</taxon>
        <taxon>Bacillati</taxon>
        <taxon>Bacillota</taxon>
        <taxon>Bacilli</taxon>
        <taxon>Bacillales</taxon>
        <taxon>Bacillaceae</taxon>
        <taxon>Cytobacillus</taxon>
    </lineage>
</organism>
<comment type="function">
    <text evidence="7">Essential cell division protein.</text>
</comment>
<evidence type="ECO:0000256" key="5">
    <source>
        <dbReference type="ARBA" id="ARBA00023136"/>
    </source>
</evidence>
<dbReference type="Pfam" id="PF04977">
    <property type="entry name" value="DivIC"/>
    <property type="match status" value="1"/>
</dbReference>
<keyword evidence="4 7" id="KW-1133">Transmembrane helix</keyword>
<dbReference type="GO" id="GO:0032153">
    <property type="term" value="C:cell division site"/>
    <property type="evidence" value="ECO:0007669"/>
    <property type="project" value="UniProtKB-UniRule"/>
</dbReference>
<dbReference type="Proteomes" id="UP000215137">
    <property type="component" value="Chromosome"/>
</dbReference>
<keyword evidence="2 7" id="KW-0132">Cell division</keyword>
<feature type="compositionally biased region" description="Basic and acidic residues" evidence="9">
    <location>
        <begin position="95"/>
        <end position="107"/>
    </location>
</feature>
<evidence type="ECO:0000256" key="9">
    <source>
        <dbReference type="SAM" id="MobiDB-lite"/>
    </source>
</evidence>
<sequence>MENVARKLQQEQHVSNQPAQAPKKKIKDRKSLLSPGEKIMGIVFAGAVFFGATTIISNQAGLYEVNAEIQDTQKAITEQQSVNSDLKMQIEELSRPDRVKQAAEKSGFEMNESPKVVGGE</sequence>
<dbReference type="NCBIfam" id="TIGR02209">
    <property type="entry name" value="ftsL_broad"/>
    <property type="match status" value="1"/>
</dbReference>
<protein>
    <recommendedName>
        <fullName evidence="7 8">Cell division protein FtsL</fullName>
    </recommendedName>
</protein>
<comment type="subcellular location">
    <subcellularLocation>
        <location evidence="7">Cell membrane</location>
        <topology evidence="7">Single-pass type II membrane protein</topology>
    </subcellularLocation>
    <text evidence="7">Localizes to the division septum where it forms a ring structure.</text>
</comment>
<dbReference type="OrthoDB" id="14664at2"/>
<evidence type="ECO:0000313" key="11">
    <source>
        <dbReference type="Proteomes" id="UP000215137"/>
    </source>
</evidence>
<proteinExistence type="inferred from homology"/>
<dbReference type="HAMAP" id="MF_00910">
    <property type="entry name" value="FtsL"/>
    <property type="match status" value="1"/>
</dbReference>
<keyword evidence="6 7" id="KW-0131">Cell cycle</keyword>
<feature type="compositionally biased region" description="Basic and acidic residues" evidence="9">
    <location>
        <begin position="1"/>
        <end position="10"/>
    </location>
</feature>
<dbReference type="InterPro" id="IPR007060">
    <property type="entry name" value="FtsL/DivIC"/>
</dbReference>
<evidence type="ECO:0000256" key="6">
    <source>
        <dbReference type="ARBA" id="ARBA00023306"/>
    </source>
</evidence>
<keyword evidence="1 7" id="KW-1003">Cell membrane</keyword>
<evidence type="ECO:0000256" key="7">
    <source>
        <dbReference type="HAMAP-Rule" id="MF_00910"/>
    </source>
</evidence>
<evidence type="ECO:0000256" key="1">
    <source>
        <dbReference type="ARBA" id="ARBA00022475"/>
    </source>
</evidence>
<dbReference type="RefSeq" id="WP_095369620.1">
    <property type="nucleotide sequence ID" value="NZ_CANMJM010000002.1"/>
</dbReference>
<evidence type="ECO:0000256" key="2">
    <source>
        <dbReference type="ARBA" id="ARBA00022618"/>
    </source>
</evidence>
<comment type="similarity">
    <text evidence="7">Belongs to the FtsL family.</text>
</comment>
<dbReference type="KEGG" id="bko:CKF48_01105"/>
<gene>
    <name evidence="7 10" type="primary">ftsL</name>
    <name evidence="10" type="ORF">CKF48_01105</name>
</gene>
<reference evidence="10 11" key="1">
    <citation type="submission" date="2017-08" db="EMBL/GenBank/DDBJ databases">
        <title>Complete Genome Sequence of Bacillus kochii Oregon-R-modENCODE STRAIN BDGP4, isolated from Drosophila melanogaster gut.</title>
        <authorList>
            <person name="Wan K.H."/>
            <person name="Yu C."/>
            <person name="Park S."/>
            <person name="Hammonds A.S."/>
            <person name="Booth B.W."/>
            <person name="Celniker S.E."/>
        </authorList>
    </citation>
    <scope>NUCLEOTIDE SEQUENCE [LARGE SCALE GENOMIC DNA]</scope>
    <source>
        <strain evidence="10 11">BDGP4</strain>
    </source>
</reference>
<feature type="transmembrane region" description="Helical" evidence="7">
    <location>
        <begin position="39"/>
        <end position="56"/>
    </location>
</feature>
<dbReference type="EMBL" id="CP022983">
    <property type="protein sequence ID" value="ASV66045.1"/>
    <property type="molecule type" value="Genomic_DNA"/>
</dbReference>
<keyword evidence="11" id="KW-1185">Reference proteome</keyword>
<dbReference type="AlphaFoldDB" id="A0A248TCW4"/>
<name>A0A248TCW4_9BACI</name>
<evidence type="ECO:0000313" key="10">
    <source>
        <dbReference type="EMBL" id="ASV66045.1"/>
    </source>
</evidence>
<evidence type="ECO:0000256" key="8">
    <source>
        <dbReference type="NCBIfam" id="TIGR02209"/>
    </source>
</evidence>
<accession>A0A248TCW4</accession>
<dbReference type="GeneID" id="97215717"/>
<evidence type="ECO:0000256" key="4">
    <source>
        <dbReference type="ARBA" id="ARBA00022989"/>
    </source>
</evidence>